<name>A0AAT9G3V1_9ENTR</name>
<evidence type="ECO:0000256" key="6">
    <source>
        <dbReference type="ARBA" id="ARBA00023004"/>
    </source>
</evidence>
<dbReference type="InterPro" id="IPR017900">
    <property type="entry name" value="4Fe4S_Fe_S_CS"/>
</dbReference>
<keyword evidence="3" id="KW-0004">4Fe-4S</keyword>
<accession>A0AAT9G3V1</accession>
<evidence type="ECO:0000259" key="8">
    <source>
        <dbReference type="PROSITE" id="PS51379"/>
    </source>
</evidence>
<dbReference type="NCBIfam" id="NF033683">
    <property type="entry name" value="di_4Fe-4S_YfhL"/>
    <property type="match status" value="1"/>
</dbReference>
<evidence type="ECO:0000256" key="3">
    <source>
        <dbReference type="ARBA" id="ARBA00022485"/>
    </source>
</evidence>
<evidence type="ECO:0000313" key="9">
    <source>
        <dbReference type="EMBL" id="BET44396.1"/>
    </source>
</evidence>
<dbReference type="FunFam" id="3.30.70.20:FF:000045">
    <property type="entry name" value="Ferredoxin, 4Fe-4S"/>
    <property type="match status" value="1"/>
</dbReference>
<keyword evidence="5" id="KW-0249">Electron transport</keyword>
<dbReference type="GO" id="GO:0051539">
    <property type="term" value="F:4 iron, 4 sulfur cluster binding"/>
    <property type="evidence" value="ECO:0007669"/>
    <property type="project" value="UniProtKB-KW"/>
</dbReference>
<dbReference type="PROSITE" id="PS51379">
    <property type="entry name" value="4FE4S_FER_2"/>
    <property type="match status" value="1"/>
</dbReference>
<gene>
    <name evidence="9" type="ORF">ACHINZ_0660</name>
</gene>
<organism evidence="9">
    <name type="scientific">Candidatus Aschnera chinzeii</name>
    <dbReference type="NCBI Taxonomy" id="1485666"/>
    <lineage>
        <taxon>Bacteria</taxon>
        <taxon>Pseudomonadati</taxon>
        <taxon>Pseudomonadota</taxon>
        <taxon>Gammaproteobacteria</taxon>
        <taxon>Enterobacterales</taxon>
        <taxon>Enterobacteriaceae</taxon>
        <taxon>Candidatus Aschnera</taxon>
    </lineage>
</organism>
<evidence type="ECO:0000256" key="4">
    <source>
        <dbReference type="ARBA" id="ARBA00022723"/>
    </source>
</evidence>
<dbReference type="Pfam" id="PF12838">
    <property type="entry name" value="Fer4_7"/>
    <property type="match status" value="1"/>
</dbReference>
<protein>
    <submittedName>
        <fullName evidence="9">YfhL family 4Fe-4S dicluster ferredoxin</fullName>
    </submittedName>
</protein>
<comment type="cofactor">
    <cofactor evidence="1">
        <name>[4Fe-4S] cluster</name>
        <dbReference type="ChEBI" id="CHEBI:49883"/>
    </cofactor>
</comment>
<keyword evidence="2" id="KW-0813">Transport</keyword>
<dbReference type="InterPro" id="IPR017896">
    <property type="entry name" value="4Fe4S_Fe-S-bd"/>
</dbReference>
<proteinExistence type="predicted"/>
<dbReference type="InterPro" id="IPR047927">
    <property type="entry name" value="YfhL-like"/>
</dbReference>
<keyword evidence="6" id="KW-0408">Iron</keyword>
<dbReference type="GO" id="GO:0046872">
    <property type="term" value="F:metal ion binding"/>
    <property type="evidence" value="ECO:0007669"/>
    <property type="project" value="UniProtKB-KW"/>
</dbReference>
<keyword evidence="7" id="KW-0411">Iron-sulfur</keyword>
<sequence length="84" mass="9803">MSLLITNKCINCDMCRQECPNQAIIFDSEQYYINPDLCTECIGYYDKPTCQTVCPIKNTIIYDTNNYESKESLLKKFIKLKKSN</sequence>
<dbReference type="PROSITE" id="PS00198">
    <property type="entry name" value="4FE4S_FER_1"/>
    <property type="match status" value="1"/>
</dbReference>
<reference evidence="9" key="1">
    <citation type="journal article" date="2023" name="Front. Microbiol.">
        <title>Genome analysis of Candidatus Aschnera chinzeii, the bacterial endosymbiont of the blood-sucking bat fly Penicillidia jenynsii (Insecta: Diptera: Nycteribiidae).</title>
        <authorList>
            <person name="Koga R."/>
            <person name="Moriyama M."/>
            <person name="Nozaki T."/>
            <person name="Fukatsu T."/>
        </authorList>
    </citation>
    <scope>NUCLEOTIDE SEQUENCE</scope>
    <source>
        <strain evidence="9">Kw-01</strain>
    </source>
</reference>
<evidence type="ECO:0000256" key="2">
    <source>
        <dbReference type="ARBA" id="ARBA00022448"/>
    </source>
</evidence>
<feature type="domain" description="4Fe-4S ferredoxin-type" evidence="8">
    <location>
        <begin position="1"/>
        <end position="29"/>
    </location>
</feature>
<dbReference type="Gene3D" id="3.30.70.20">
    <property type="match status" value="1"/>
</dbReference>
<reference evidence="9" key="2">
    <citation type="submission" date="2023-10" db="EMBL/GenBank/DDBJ databases">
        <authorList>
            <person name="Koga R."/>
            <person name="Fukatsu T."/>
        </authorList>
    </citation>
    <scope>NUCLEOTIDE SEQUENCE</scope>
    <source>
        <strain evidence="9">Kw-01</strain>
    </source>
</reference>
<dbReference type="EMBL" id="AP028961">
    <property type="protein sequence ID" value="BET44396.1"/>
    <property type="molecule type" value="Genomic_DNA"/>
</dbReference>
<dbReference type="SUPFAM" id="SSF54862">
    <property type="entry name" value="4Fe-4S ferredoxins"/>
    <property type="match status" value="1"/>
</dbReference>
<evidence type="ECO:0000256" key="5">
    <source>
        <dbReference type="ARBA" id="ARBA00022982"/>
    </source>
</evidence>
<evidence type="ECO:0000256" key="1">
    <source>
        <dbReference type="ARBA" id="ARBA00001966"/>
    </source>
</evidence>
<dbReference type="AlphaFoldDB" id="A0AAT9G3V1"/>
<evidence type="ECO:0000256" key="7">
    <source>
        <dbReference type="ARBA" id="ARBA00023014"/>
    </source>
</evidence>
<keyword evidence="4" id="KW-0479">Metal-binding</keyword>